<accession>A0A3E0HFH3</accession>
<gene>
    <name evidence="1" type="ORF">C7448_11113</name>
</gene>
<comment type="caution">
    <text evidence="1">The sequence shown here is derived from an EMBL/GenBank/DDBJ whole genome shotgun (WGS) entry which is preliminary data.</text>
</comment>
<reference evidence="1 2" key="1">
    <citation type="submission" date="2018-08" db="EMBL/GenBank/DDBJ databases">
        <title>Genomic Encyclopedia of Type Strains, Phase IV (KMG-IV): sequencing the most valuable type-strain genomes for metagenomic binning, comparative biology and taxonomic classification.</title>
        <authorList>
            <person name="Goeker M."/>
        </authorList>
    </citation>
    <scope>NUCLEOTIDE SEQUENCE [LARGE SCALE GENOMIC DNA]</scope>
    <source>
        <strain evidence="1 2">DSM 18841</strain>
    </source>
</reference>
<keyword evidence="2" id="KW-1185">Reference proteome</keyword>
<sequence length="36" mass="4229">MKNIFILQPDERIRAGAGGEIQEQHFVRQVINMIYL</sequence>
<dbReference type="Proteomes" id="UP000256884">
    <property type="component" value="Unassembled WGS sequence"/>
</dbReference>
<dbReference type="EMBL" id="QUNS01000011">
    <property type="protein sequence ID" value="REH44481.1"/>
    <property type="molecule type" value="Genomic_DNA"/>
</dbReference>
<evidence type="ECO:0000313" key="2">
    <source>
        <dbReference type="Proteomes" id="UP000256884"/>
    </source>
</evidence>
<proteinExistence type="predicted"/>
<evidence type="ECO:0000313" key="1">
    <source>
        <dbReference type="EMBL" id="REH44481.1"/>
    </source>
</evidence>
<organism evidence="1 2">
    <name type="scientific">Tenacibaculum gallaicum</name>
    <dbReference type="NCBI Taxonomy" id="561505"/>
    <lineage>
        <taxon>Bacteria</taxon>
        <taxon>Pseudomonadati</taxon>
        <taxon>Bacteroidota</taxon>
        <taxon>Flavobacteriia</taxon>
        <taxon>Flavobacteriales</taxon>
        <taxon>Flavobacteriaceae</taxon>
        <taxon>Tenacibaculum</taxon>
    </lineage>
</organism>
<protein>
    <submittedName>
        <fullName evidence="1">Uncharacterized protein</fullName>
    </submittedName>
</protein>
<dbReference type="AlphaFoldDB" id="A0A3E0HFH3"/>
<name>A0A3E0HFH3_9FLAO</name>